<dbReference type="PANTHER" id="PTHR43687">
    <property type="entry name" value="ADENYLYLSULFATE REDUCTASE, BETA SUBUNIT"/>
    <property type="match status" value="1"/>
</dbReference>
<proteinExistence type="predicted"/>
<dbReference type="GO" id="GO:0016491">
    <property type="term" value="F:oxidoreductase activity"/>
    <property type="evidence" value="ECO:0007669"/>
    <property type="project" value="UniProtKB-ARBA"/>
</dbReference>
<reference evidence="6" key="1">
    <citation type="journal article" date="2020" name="ISME J.">
        <title>Gammaproteobacteria mediating utilization of methyl-, sulfur- and petroleum organic compounds in deep ocean hydrothermal plumes.</title>
        <authorList>
            <person name="Zhou Z."/>
            <person name="Liu Y."/>
            <person name="Pan J."/>
            <person name="Cron B.R."/>
            <person name="Toner B.M."/>
            <person name="Anantharaman K."/>
            <person name="Breier J.A."/>
            <person name="Dick G.J."/>
            <person name="Li M."/>
        </authorList>
    </citation>
    <scope>NUCLEOTIDE SEQUENCE</scope>
    <source>
        <strain evidence="6">SZUA-1534</strain>
    </source>
</reference>
<evidence type="ECO:0000256" key="2">
    <source>
        <dbReference type="ARBA" id="ARBA00022723"/>
    </source>
</evidence>
<evidence type="ECO:0000313" key="7">
    <source>
        <dbReference type="Proteomes" id="UP000623215"/>
    </source>
</evidence>
<evidence type="ECO:0000256" key="1">
    <source>
        <dbReference type="ARBA" id="ARBA00022485"/>
    </source>
</evidence>
<evidence type="ECO:0000256" key="3">
    <source>
        <dbReference type="ARBA" id="ARBA00023004"/>
    </source>
</evidence>
<dbReference type="InterPro" id="IPR002708">
    <property type="entry name" value="HcyBio"/>
</dbReference>
<dbReference type="PROSITE" id="PS51379">
    <property type="entry name" value="4FE4S_FER_2"/>
    <property type="match status" value="2"/>
</dbReference>
<protein>
    <submittedName>
        <fullName evidence="6">Methanogenesis marker 16 metalloprotein</fullName>
    </submittedName>
</protein>
<dbReference type="InterPro" id="IPR017677">
    <property type="entry name" value="Methan_mark_16"/>
</dbReference>
<evidence type="ECO:0000313" key="6">
    <source>
        <dbReference type="EMBL" id="HIQ32434.1"/>
    </source>
</evidence>
<name>A0A833A187_9EURY</name>
<dbReference type="SUPFAM" id="SSF54862">
    <property type="entry name" value="4Fe-4S ferredoxins"/>
    <property type="match status" value="1"/>
</dbReference>
<dbReference type="GO" id="GO:0051539">
    <property type="term" value="F:4 iron, 4 sulfur cluster binding"/>
    <property type="evidence" value="ECO:0007669"/>
    <property type="project" value="UniProtKB-KW"/>
</dbReference>
<dbReference type="PROSITE" id="PS00198">
    <property type="entry name" value="4FE4S_FER_1"/>
    <property type="match status" value="1"/>
</dbReference>
<dbReference type="EMBL" id="DQVW01000054">
    <property type="protein sequence ID" value="HIQ32434.1"/>
    <property type="molecule type" value="Genomic_DNA"/>
</dbReference>
<dbReference type="InterPro" id="IPR050572">
    <property type="entry name" value="Fe-S_Ferredoxin"/>
</dbReference>
<dbReference type="NCBIfam" id="TIGR03287">
    <property type="entry name" value="methan_mark_16"/>
    <property type="match status" value="1"/>
</dbReference>
<keyword evidence="4" id="KW-0411">Iron-sulfur</keyword>
<dbReference type="Proteomes" id="UP000623215">
    <property type="component" value="Unassembled WGS sequence"/>
</dbReference>
<dbReference type="InterPro" id="IPR017900">
    <property type="entry name" value="4Fe4S_Fe_S_CS"/>
</dbReference>
<dbReference type="Pfam" id="PF01837">
    <property type="entry name" value="HcyBio"/>
    <property type="match status" value="1"/>
</dbReference>
<comment type="caution">
    <text evidence="6">The sequence shown here is derived from an EMBL/GenBank/DDBJ whole genome shotgun (WGS) entry which is preliminary data.</text>
</comment>
<feature type="domain" description="4Fe-4S ferredoxin-type" evidence="5">
    <location>
        <begin position="335"/>
        <end position="363"/>
    </location>
</feature>
<keyword evidence="2" id="KW-0479">Metal-binding</keyword>
<organism evidence="6 7">
    <name type="scientific">Methanothermococcus okinawensis</name>
    <dbReference type="NCBI Taxonomy" id="155863"/>
    <lineage>
        <taxon>Archaea</taxon>
        <taxon>Methanobacteriati</taxon>
        <taxon>Methanobacteriota</taxon>
        <taxon>Methanomada group</taxon>
        <taxon>Methanococci</taxon>
        <taxon>Methanococcales</taxon>
        <taxon>Methanococcaceae</taxon>
        <taxon>Methanothermococcus</taxon>
    </lineage>
</organism>
<dbReference type="InterPro" id="IPR017896">
    <property type="entry name" value="4Fe4S_Fe-S-bd"/>
</dbReference>
<dbReference type="AlphaFoldDB" id="A0A833A187"/>
<sequence>MEHSGTPEEKVVVTVDELKRMIRNNEEDRIEEIDIVTTATCGVMSGTMAVLHIPIAEPGTFRKGEKVYLNGIEGYIGPCPNEYLGSVDVVVHGTNYVGDYGGGFLFKDLVAGREIEVLVESGGRTYRRILTLDDIPTARMIGTRMAFKNYLAFTNLGEVPVKTIFHRRRMRRGEASFSGCGELNPLQNMHCNERDLIGKRVLLNGAEGVILGYGTRSSKGKENLMVSADMHNMDSYYLGGFITSGGVEVFNTLAVPVEVNERNKEFLKTLDEDIPLPLVNVVGRKTIGVGDYGQVWRGADLRPTIDLQRCRNCKVCRAMEMCPTKAIKRMPHLGNRPLPTEDCFGCGVCADTCPHGVYSIKLESILGIPVTCRQSDRERAIKLCRELKKRIEKGEFRL</sequence>
<dbReference type="GO" id="GO:0046872">
    <property type="term" value="F:metal ion binding"/>
    <property type="evidence" value="ECO:0007669"/>
    <property type="project" value="UniProtKB-KW"/>
</dbReference>
<feature type="domain" description="4Fe-4S ferredoxin-type" evidence="5">
    <location>
        <begin position="301"/>
        <end position="332"/>
    </location>
</feature>
<evidence type="ECO:0000259" key="5">
    <source>
        <dbReference type="PROSITE" id="PS51379"/>
    </source>
</evidence>
<keyword evidence="1" id="KW-0004">4Fe-4S</keyword>
<evidence type="ECO:0000256" key="4">
    <source>
        <dbReference type="ARBA" id="ARBA00023014"/>
    </source>
</evidence>
<dbReference type="PANTHER" id="PTHR43687:SF3">
    <property type="entry name" value="4FE-4S FERREDOXIN-TYPE DOMAIN-CONTAINING PROTEIN"/>
    <property type="match status" value="1"/>
</dbReference>
<keyword evidence="3" id="KW-0408">Iron</keyword>
<dbReference type="Gene3D" id="3.30.70.20">
    <property type="match status" value="1"/>
</dbReference>
<accession>A0A833A187</accession>
<gene>
    <name evidence="6" type="ORF">EYH55_03015</name>
</gene>